<reference evidence="7" key="2">
    <citation type="submission" date="2018-03" db="EMBL/GenBank/DDBJ databases">
        <title>The Triticum urartu genome reveals the dynamic nature of wheat genome evolution.</title>
        <authorList>
            <person name="Ling H."/>
            <person name="Ma B."/>
            <person name="Shi X."/>
            <person name="Liu H."/>
            <person name="Dong L."/>
            <person name="Sun H."/>
            <person name="Cao Y."/>
            <person name="Gao Q."/>
            <person name="Zheng S."/>
            <person name="Li Y."/>
            <person name="Yu Y."/>
            <person name="Du H."/>
            <person name="Qi M."/>
            <person name="Li Y."/>
            <person name="Yu H."/>
            <person name="Cui Y."/>
            <person name="Wang N."/>
            <person name="Chen C."/>
            <person name="Wu H."/>
            <person name="Zhao Y."/>
            <person name="Zhang J."/>
            <person name="Li Y."/>
            <person name="Zhou W."/>
            <person name="Zhang B."/>
            <person name="Hu W."/>
            <person name="Eijk M."/>
            <person name="Tang J."/>
            <person name="Witsenboer H."/>
            <person name="Zhao S."/>
            <person name="Li Z."/>
            <person name="Zhang A."/>
            <person name="Wang D."/>
            <person name="Liang C."/>
        </authorList>
    </citation>
    <scope>NUCLEOTIDE SEQUENCE [LARGE SCALE GENOMIC DNA]</scope>
    <source>
        <strain evidence="7">cv. G1812</strain>
    </source>
</reference>
<feature type="compositionally biased region" description="Polar residues" evidence="6">
    <location>
        <begin position="51"/>
        <end position="61"/>
    </location>
</feature>
<keyword evidence="3" id="KW-0677">Repeat</keyword>
<comment type="subcellular location">
    <subcellularLocation>
        <location evidence="1">Cytoplasmic vesicle membrane</location>
    </subcellularLocation>
</comment>
<dbReference type="PROSITE" id="PS00678">
    <property type="entry name" value="WD_REPEATS_1"/>
    <property type="match status" value="1"/>
</dbReference>
<dbReference type="GO" id="GO:0006890">
    <property type="term" value="P:retrograde vesicle-mediated transport, Golgi to endoplasmic reticulum"/>
    <property type="evidence" value="ECO:0007669"/>
    <property type="project" value="TreeGrafter"/>
</dbReference>
<dbReference type="InterPro" id="IPR008962">
    <property type="entry name" value="PapD-like_sf"/>
</dbReference>
<dbReference type="InterPro" id="IPR019775">
    <property type="entry name" value="WD40_repeat_CS"/>
</dbReference>
<dbReference type="GO" id="GO:0006886">
    <property type="term" value="P:intracellular protein transport"/>
    <property type="evidence" value="ECO:0007669"/>
    <property type="project" value="TreeGrafter"/>
</dbReference>
<dbReference type="Pfam" id="PF00400">
    <property type="entry name" value="WD40"/>
    <property type="match status" value="4"/>
</dbReference>
<dbReference type="PROSITE" id="PS50294">
    <property type="entry name" value="WD_REPEATS_REGION"/>
    <property type="match status" value="2"/>
</dbReference>
<accession>A0A8R7VDZ6</accession>
<evidence type="ECO:0000313" key="7">
    <source>
        <dbReference type="EnsemblPlants" id="TuG1812G0700005747.01.T01"/>
    </source>
</evidence>
<keyword evidence="2 5" id="KW-0853">WD repeat</keyword>
<organism evidence="7 8">
    <name type="scientific">Triticum urartu</name>
    <name type="common">Red wild einkorn</name>
    <name type="synonym">Crithodium urartu</name>
    <dbReference type="NCBI Taxonomy" id="4572"/>
    <lineage>
        <taxon>Eukaryota</taxon>
        <taxon>Viridiplantae</taxon>
        <taxon>Streptophyta</taxon>
        <taxon>Embryophyta</taxon>
        <taxon>Tracheophyta</taxon>
        <taxon>Spermatophyta</taxon>
        <taxon>Magnoliopsida</taxon>
        <taxon>Liliopsida</taxon>
        <taxon>Poales</taxon>
        <taxon>Poaceae</taxon>
        <taxon>BOP clade</taxon>
        <taxon>Pooideae</taxon>
        <taxon>Triticodae</taxon>
        <taxon>Triticeae</taxon>
        <taxon>Triticinae</taxon>
        <taxon>Triticum</taxon>
    </lineage>
</organism>
<keyword evidence="4" id="KW-0968">Cytoplasmic vesicle</keyword>
<feature type="repeat" description="WD" evidence="5">
    <location>
        <begin position="450"/>
        <end position="491"/>
    </location>
</feature>
<dbReference type="InterPro" id="IPR013783">
    <property type="entry name" value="Ig-like_fold"/>
</dbReference>
<dbReference type="SUPFAM" id="SSF49354">
    <property type="entry name" value="PapD-like"/>
    <property type="match status" value="1"/>
</dbReference>
<dbReference type="GO" id="GO:0006888">
    <property type="term" value="P:endoplasmic reticulum to Golgi vesicle-mediated transport"/>
    <property type="evidence" value="ECO:0007669"/>
    <property type="project" value="TreeGrafter"/>
</dbReference>
<name>A0A8R7VDZ6_TRIUA</name>
<reference evidence="8" key="1">
    <citation type="journal article" date="2013" name="Nature">
        <title>Draft genome of the wheat A-genome progenitor Triticum urartu.</title>
        <authorList>
            <person name="Ling H.Q."/>
            <person name="Zhao S."/>
            <person name="Liu D."/>
            <person name="Wang J."/>
            <person name="Sun H."/>
            <person name="Zhang C."/>
            <person name="Fan H."/>
            <person name="Li D."/>
            <person name="Dong L."/>
            <person name="Tao Y."/>
            <person name="Gao C."/>
            <person name="Wu H."/>
            <person name="Li Y."/>
            <person name="Cui Y."/>
            <person name="Guo X."/>
            <person name="Zheng S."/>
            <person name="Wang B."/>
            <person name="Yu K."/>
            <person name="Liang Q."/>
            <person name="Yang W."/>
            <person name="Lou X."/>
            <person name="Chen J."/>
            <person name="Feng M."/>
            <person name="Jian J."/>
            <person name="Zhang X."/>
            <person name="Luo G."/>
            <person name="Jiang Y."/>
            <person name="Liu J."/>
            <person name="Wang Z."/>
            <person name="Sha Y."/>
            <person name="Zhang B."/>
            <person name="Wu H."/>
            <person name="Tang D."/>
            <person name="Shen Q."/>
            <person name="Xue P."/>
            <person name="Zou S."/>
            <person name="Wang X."/>
            <person name="Liu X."/>
            <person name="Wang F."/>
            <person name="Yang Y."/>
            <person name="An X."/>
            <person name="Dong Z."/>
            <person name="Zhang K."/>
            <person name="Zhang X."/>
            <person name="Luo M.C."/>
            <person name="Dvorak J."/>
            <person name="Tong Y."/>
            <person name="Wang J."/>
            <person name="Yang H."/>
            <person name="Li Z."/>
            <person name="Wang D."/>
            <person name="Zhang A."/>
            <person name="Wang J."/>
        </authorList>
    </citation>
    <scope>NUCLEOTIDE SEQUENCE</scope>
    <source>
        <strain evidence="8">cv. G1812</strain>
    </source>
</reference>
<evidence type="ECO:0000256" key="4">
    <source>
        <dbReference type="ARBA" id="ARBA00023329"/>
    </source>
</evidence>
<keyword evidence="8" id="KW-1185">Reference proteome</keyword>
<dbReference type="GO" id="GO:0030126">
    <property type="term" value="C:COPI vesicle coat"/>
    <property type="evidence" value="ECO:0007669"/>
    <property type="project" value="TreeGrafter"/>
</dbReference>
<dbReference type="SMART" id="SM00320">
    <property type="entry name" value="WD40"/>
    <property type="match status" value="5"/>
</dbReference>
<reference evidence="7" key="3">
    <citation type="submission" date="2022-06" db="UniProtKB">
        <authorList>
            <consortium name="EnsemblPlants"/>
        </authorList>
    </citation>
    <scope>IDENTIFICATION</scope>
</reference>
<dbReference type="InterPro" id="IPR001680">
    <property type="entry name" value="WD40_rpt"/>
</dbReference>
<evidence type="ECO:0000256" key="1">
    <source>
        <dbReference type="ARBA" id="ARBA00004156"/>
    </source>
</evidence>
<feature type="repeat" description="WD" evidence="5">
    <location>
        <begin position="406"/>
        <end position="449"/>
    </location>
</feature>
<dbReference type="GO" id="GO:0006891">
    <property type="term" value="P:intra-Golgi vesicle-mediated transport"/>
    <property type="evidence" value="ECO:0007669"/>
    <property type="project" value="TreeGrafter"/>
</dbReference>
<sequence length="560" mass="63218">MQCTDQLLVLNTTMSKDLILERFTKDLFNYETDSEVLDEAKSEGYSPMPLSLSSTANQNYQDAAKESSEPQPASDTAPEVILPGSVELFNDSPHMLHFPFEPNELIPSSLHLRNNTDAHVPFMLMKKSNNKGMCFVRLPLYGIVPPRSTYTLVVIIDKKENLPEEREDELILRSIINGKCSCTAVRLACEGLFEEAEKSGNTVVHTVKAVYARQEETTYEAILPPVKIMRMDDNYHTSNIFCLDAHPSEPWIITSHWSGQVIIWSCNTQEVMVSRNVGIGQVCSIKFIARKQLFVVGFTTGSIHVYKYQIGQLKKIRHIKQISVDNGLQSLAVHPTQSYVLLVFHRFISLWDGERGWKLVRTFTGHSGFVRQVTFNPMDTNSFASASEDNTIKVWNMGSPEHKYTLSGHSGGVNCLDFFMRAGQQHLVTGSNDINAKIWDLKERMCVYTLKAFMSPVVSVVSHPTLPVLIAGTKDGTVHLWSSTDFRRMRVLHVNKSGFVSGLACSMGSRRVVIGDNQTVSMMEIHGEEPVARDGNNEIIYELPRWCTYRQNKQFQQLIL</sequence>
<dbReference type="AlphaFoldDB" id="A0A8R7VDZ6"/>
<dbReference type="InterPro" id="IPR036322">
    <property type="entry name" value="WD40_repeat_dom_sf"/>
</dbReference>
<dbReference type="InterPro" id="IPR020472">
    <property type="entry name" value="WD40_PAC1"/>
</dbReference>
<dbReference type="PROSITE" id="PS50082">
    <property type="entry name" value="WD_REPEATS_2"/>
    <property type="match status" value="3"/>
</dbReference>
<evidence type="ECO:0000256" key="3">
    <source>
        <dbReference type="ARBA" id="ARBA00022737"/>
    </source>
</evidence>
<proteinExistence type="predicted"/>
<feature type="repeat" description="WD" evidence="5">
    <location>
        <begin position="363"/>
        <end position="405"/>
    </location>
</feature>
<evidence type="ECO:0000256" key="2">
    <source>
        <dbReference type="ARBA" id="ARBA00022574"/>
    </source>
</evidence>
<dbReference type="InterPro" id="IPR015943">
    <property type="entry name" value="WD40/YVTN_repeat-like_dom_sf"/>
</dbReference>
<evidence type="ECO:0000256" key="5">
    <source>
        <dbReference type="PROSITE-ProRule" id="PRU00221"/>
    </source>
</evidence>
<gene>
    <name evidence="7" type="primary">LOC125523541</name>
</gene>
<dbReference type="EnsemblPlants" id="TuG1812G0700005747.01.T01">
    <property type="protein sequence ID" value="TuG1812G0700005747.01.T01"/>
    <property type="gene ID" value="TuG1812G0700005747.01"/>
</dbReference>
<dbReference type="PRINTS" id="PR00320">
    <property type="entry name" value="GPROTEINBRPT"/>
</dbReference>
<evidence type="ECO:0000256" key="6">
    <source>
        <dbReference type="SAM" id="MobiDB-lite"/>
    </source>
</evidence>
<dbReference type="PANTHER" id="PTHR19876:SF72">
    <property type="entry name" value="COATOMER WD ASSOCIATED REGION DOMAIN-CONTAINING PROTEIN"/>
    <property type="match status" value="1"/>
</dbReference>
<dbReference type="InterPro" id="IPR050844">
    <property type="entry name" value="Coatomer_complex_subunit"/>
</dbReference>
<feature type="region of interest" description="Disordered" evidence="6">
    <location>
        <begin position="39"/>
        <end position="78"/>
    </location>
</feature>
<dbReference type="CDD" id="cd00200">
    <property type="entry name" value="WD40"/>
    <property type="match status" value="1"/>
</dbReference>
<dbReference type="Proteomes" id="UP000015106">
    <property type="component" value="Chromosome 7"/>
</dbReference>
<dbReference type="Gene3D" id="2.130.10.10">
    <property type="entry name" value="YVTN repeat-like/Quinoprotein amine dehydrogenase"/>
    <property type="match status" value="1"/>
</dbReference>
<protein>
    <submittedName>
        <fullName evidence="7">Uncharacterized protein</fullName>
    </submittedName>
</protein>
<evidence type="ECO:0000313" key="8">
    <source>
        <dbReference type="Proteomes" id="UP000015106"/>
    </source>
</evidence>
<dbReference type="Gene3D" id="2.60.40.10">
    <property type="entry name" value="Immunoglobulins"/>
    <property type="match status" value="1"/>
</dbReference>
<dbReference type="SUPFAM" id="SSF50978">
    <property type="entry name" value="WD40 repeat-like"/>
    <property type="match status" value="1"/>
</dbReference>
<dbReference type="Gramene" id="TuG1812G0700005747.01.T01">
    <property type="protein sequence ID" value="TuG1812G0700005747.01.T01"/>
    <property type="gene ID" value="TuG1812G0700005747.01"/>
</dbReference>
<dbReference type="PANTHER" id="PTHR19876">
    <property type="entry name" value="COATOMER"/>
    <property type="match status" value="1"/>
</dbReference>